<dbReference type="Proteomes" id="UP001162483">
    <property type="component" value="Unassembled WGS sequence"/>
</dbReference>
<proteinExistence type="predicted"/>
<dbReference type="EMBL" id="CATNWA010018789">
    <property type="protein sequence ID" value="CAI9609459.1"/>
    <property type="molecule type" value="Genomic_DNA"/>
</dbReference>
<keyword evidence="2" id="KW-1185">Reference proteome</keyword>
<comment type="caution">
    <text evidence="1">The sequence shown here is derived from an EMBL/GenBank/DDBJ whole genome shotgun (WGS) entry which is preliminary data.</text>
</comment>
<protein>
    <submittedName>
        <fullName evidence="1">Uncharacterized protein</fullName>
    </submittedName>
</protein>
<organism evidence="1 2">
    <name type="scientific">Staurois parvus</name>
    <dbReference type="NCBI Taxonomy" id="386267"/>
    <lineage>
        <taxon>Eukaryota</taxon>
        <taxon>Metazoa</taxon>
        <taxon>Chordata</taxon>
        <taxon>Craniata</taxon>
        <taxon>Vertebrata</taxon>
        <taxon>Euteleostomi</taxon>
        <taxon>Amphibia</taxon>
        <taxon>Batrachia</taxon>
        <taxon>Anura</taxon>
        <taxon>Neobatrachia</taxon>
        <taxon>Ranoidea</taxon>
        <taxon>Ranidae</taxon>
        <taxon>Staurois</taxon>
    </lineage>
</organism>
<sequence length="38" mass="4254">MRLFFIFAAAPEHTAPQVTGNRVSVVGKPRIASHMRLF</sequence>
<name>A0ABN9GK23_9NEOB</name>
<gene>
    <name evidence="1" type="ORF">SPARVUS_LOCUS14256712</name>
</gene>
<reference evidence="1" key="1">
    <citation type="submission" date="2023-05" db="EMBL/GenBank/DDBJ databases">
        <authorList>
            <person name="Stuckert A."/>
        </authorList>
    </citation>
    <scope>NUCLEOTIDE SEQUENCE</scope>
</reference>
<evidence type="ECO:0000313" key="1">
    <source>
        <dbReference type="EMBL" id="CAI9609459.1"/>
    </source>
</evidence>
<evidence type="ECO:0000313" key="2">
    <source>
        <dbReference type="Proteomes" id="UP001162483"/>
    </source>
</evidence>
<accession>A0ABN9GK23</accession>